<reference evidence="1 2" key="2">
    <citation type="submission" date="2018-11" db="EMBL/GenBank/DDBJ databases">
        <authorList>
            <consortium name="Pathogen Informatics"/>
        </authorList>
    </citation>
    <scope>NUCLEOTIDE SEQUENCE [LARGE SCALE GENOMIC DNA]</scope>
    <source>
        <strain evidence="1 2">NST_G2</strain>
    </source>
</reference>
<evidence type="ECO:0000313" key="2">
    <source>
        <dbReference type="Proteomes" id="UP000275846"/>
    </source>
</evidence>
<dbReference type="WBParaSite" id="SSLN_0000049801-mRNA-1">
    <property type="protein sequence ID" value="SSLN_0000049801-mRNA-1"/>
    <property type="gene ID" value="SSLN_0000049801"/>
</dbReference>
<accession>A0A183S8C7</accession>
<dbReference type="EMBL" id="UYSU01000345">
    <property type="protein sequence ID" value="VDL85665.1"/>
    <property type="molecule type" value="Genomic_DNA"/>
</dbReference>
<dbReference type="PANTHER" id="PTHR47027:SF26">
    <property type="entry name" value="REVERSE TRANSCRIPTASE DOMAIN-CONTAINING PROTEIN"/>
    <property type="match status" value="1"/>
</dbReference>
<dbReference type="AlphaFoldDB" id="A0A183S8C7"/>
<evidence type="ECO:0000313" key="3">
    <source>
        <dbReference type="WBParaSite" id="SSLN_0000049801-mRNA-1"/>
    </source>
</evidence>
<dbReference type="PANTHER" id="PTHR47027">
    <property type="entry name" value="REVERSE TRANSCRIPTASE DOMAIN-CONTAINING PROTEIN"/>
    <property type="match status" value="1"/>
</dbReference>
<gene>
    <name evidence="1" type="ORF">SSLN_LOCUS475</name>
</gene>
<keyword evidence="2" id="KW-1185">Reference proteome</keyword>
<evidence type="ECO:0000313" key="1">
    <source>
        <dbReference type="EMBL" id="VDL85665.1"/>
    </source>
</evidence>
<organism evidence="3">
    <name type="scientific">Schistocephalus solidus</name>
    <name type="common">Tapeworm</name>
    <dbReference type="NCBI Taxonomy" id="70667"/>
    <lineage>
        <taxon>Eukaryota</taxon>
        <taxon>Metazoa</taxon>
        <taxon>Spiralia</taxon>
        <taxon>Lophotrochozoa</taxon>
        <taxon>Platyhelminthes</taxon>
        <taxon>Cestoda</taxon>
        <taxon>Eucestoda</taxon>
        <taxon>Diphyllobothriidea</taxon>
        <taxon>Diphyllobothriidae</taxon>
        <taxon>Schistocephalus</taxon>
    </lineage>
</organism>
<proteinExistence type="predicted"/>
<reference evidence="3" key="1">
    <citation type="submission" date="2016-06" db="UniProtKB">
        <authorList>
            <consortium name="WormBaseParasite"/>
        </authorList>
    </citation>
    <scope>IDENTIFICATION</scope>
</reference>
<dbReference type="Proteomes" id="UP000275846">
    <property type="component" value="Unassembled WGS sequence"/>
</dbReference>
<protein>
    <submittedName>
        <fullName evidence="3">Reverse transcriptase domain-containing protein</fullName>
    </submittedName>
</protein>
<name>A0A183S8C7_SCHSO</name>
<dbReference type="OrthoDB" id="425014at2759"/>
<sequence>MPLKNSVTNGAKQGCVLALTLFSLMLSAMLMDAYRNGRPGIRIANRTDGHILITWRMQTPTRVSTTKVYDFLFADDCALNTMTEEDMQRSMDLWKAAPILD</sequence>